<dbReference type="SUPFAM" id="SSF82171">
    <property type="entry name" value="DPP6 N-terminal domain-like"/>
    <property type="match status" value="1"/>
</dbReference>
<gene>
    <name evidence="1" type="ORF">LDAN0321_LOCUS14663</name>
</gene>
<accession>A0A7S2PFY4</accession>
<proteinExistence type="predicted"/>
<dbReference type="PANTHER" id="PTHR36220:SF1">
    <property type="entry name" value="GAMMA TUBULIN COMPLEX COMPONENT C-TERMINAL DOMAIN-CONTAINING PROTEIN"/>
    <property type="match status" value="1"/>
</dbReference>
<protein>
    <submittedName>
        <fullName evidence="1">Uncharacterized protein</fullName>
    </submittedName>
</protein>
<sequence length="393" mass="42229">MTDAFRQDSQKLLRAPNILVAADTFPSSLAPLLPLDKEAVTDIRETKGVNLHHGLSRSLISLGGSWNQVGQDFVGNADGAKPFQCGISDDGNRIVVATPRESTYHIYGGVVRVYDRAEDGWVQVGPDSVGFFGTRRGWTTKISGDGSTIAVGERLWGRHSGGFRGRVLVFKLNEDDVWTLIGKFEGEADTDDRTGRHISLSGNGEAIVIGDRRNNNWTGRVRVYTYNGTGTSWFEVGTAYGESIDDVLGNPVDISTDGKTVAMGCENCNSVSIYDISDPTSGLVPIGAISGDGAEDKFGCGASLSANGNVIAVGACGPNISQVKVFQKNDQGNWPRYGNTIDGFSVGDVIYLQLSLSSDGQTLAILTHILMITCVYSVWLQMIGNKQVQTYEV</sequence>
<dbReference type="AlphaFoldDB" id="A0A7S2PFY4"/>
<organism evidence="1">
    <name type="scientific">Leptocylindrus danicus</name>
    <dbReference type="NCBI Taxonomy" id="163516"/>
    <lineage>
        <taxon>Eukaryota</taxon>
        <taxon>Sar</taxon>
        <taxon>Stramenopiles</taxon>
        <taxon>Ochrophyta</taxon>
        <taxon>Bacillariophyta</taxon>
        <taxon>Coscinodiscophyceae</taxon>
        <taxon>Chaetocerotophycidae</taxon>
        <taxon>Leptocylindrales</taxon>
        <taxon>Leptocylindraceae</taxon>
        <taxon>Leptocylindrus</taxon>
    </lineage>
</organism>
<dbReference type="Gene3D" id="2.130.10.130">
    <property type="entry name" value="Integrin alpha, N-terminal"/>
    <property type="match status" value="1"/>
</dbReference>
<dbReference type="EMBL" id="HBGY01023302">
    <property type="protein sequence ID" value="CAD9594889.1"/>
    <property type="molecule type" value="Transcribed_RNA"/>
</dbReference>
<dbReference type="PANTHER" id="PTHR36220">
    <property type="entry name" value="UNNAMED PRODUCT"/>
    <property type="match status" value="1"/>
</dbReference>
<reference evidence="1" key="1">
    <citation type="submission" date="2021-01" db="EMBL/GenBank/DDBJ databases">
        <authorList>
            <person name="Corre E."/>
            <person name="Pelletier E."/>
            <person name="Niang G."/>
            <person name="Scheremetjew M."/>
            <person name="Finn R."/>
            <person name="Kale V."/>
            <person name="Holt S."/>
            <person name="Cochrane G."/>
            <person name="Meng A."/>
            <person name="Brown T."/>
            <person name="Cohen L."/>
        </authorList>
    </citation>
    <scope>NUCLEOTIDE SEQUENCE</scope>
    <source>
        <strain evidence="1">B650</strain>
    </source>
</reference>
<evidence type="ECO:0000313" key="1">
    <source>
        <dbReference type="EMBL" id="CAD9594889.1"/>
    </source>
</evidence>
<dbReference type="InterPro" id="IPR028994">
    <property type="entry name" value="Integrin_alpha_N"/>
</dbReference>
<name>A0A7S2PFY4_9STRA</name>